<dbReference type="KEGG" id="mcys:MCB1EB_0960"/>
<gene>
    <name evidence="1" type="ORF">MCB1EB_0960</name>
</gene>
<keyword evidence="2" id="KW-1185">Reference proteome</keyword>
<accession>A0A2Z6EUL9</accession>
<dbReference type="EMBL" id="AP018150">
    <property type="protein sequence ID" value="BBE09121.1"/>
    <property type="molecule type" value="Genomic_DNA"/>
</dbReference>
<dbReference type="AlphaFoldDB" id="A0A2Z6EUL9"/>
<organism evidence="1 2">
    <name type="scientific">Mycoavidus cysteinexigens</name>
    <dbReference type="NCBI Taxonomy" id="1553431"/>
    <lineage>
        <taxon>Bacteria</taxon>
        <taxon>Pseudomonadati</taxon>
        <taxon>Pseudomonadota</taxon>
        <taxon>Betaproteobacteria</taxon>
        <taxon>Burkholderiales</taxon>
        <taxon>Burkholderiaceae</taxon>
        <taxon>Mycoavidus</taxon>
    </lineage>
</organism>
<sequence length="236" mass="25890">MATQLAGLPKRPSSPQKTLLVDELVDDPIFPLWLSPDYQAGAWGAEIAMEASEAEVMQLVEQFVAPVQAVAREKILQELDMQLRMVKPEVAGKIITKVAQALETIPRALWPQVLNLVDTLPIDSRPQALACLHSAWQKLNLDQASRKQIFNLIEPCLACLTLAGRAQVLESIVTEGKAQLDAIQFVMKCLPTLGSGTTMYQKVCAAVQHAIQTLPSDTKKPNLAFSKQKQSELLAI</sequence>
<protein>
    <submittedName>
        <fullName evidence="1">Cobaltochelatase, CobN subunit</fullName>
    </submittedName>
</protein>
<proteinExistence type="predicted"/>
<evidence type="ECO:0000313" key="1">
    <source>
        <dbReference type="EMBL" id="BBE09121.1"/>
    </source>
</evidence>
<dbReference type="Proteomes" id="UP000282597">
    <property type="component" value="Chromosome"/>
</dbReference>
<name>A0A2Z6EUL9_9BURK</name>
<dbReference type="RefSeq" id="WP_045362497.1">
    <property type="nucleotide sequence ID" value="NZ_AP018150.1"/>
</dbReference>
<evidence type="ECO:0000313" key="2">
    <source>
        <dbReference type="Proteomes" id="UP000282597"/>
    </source>
</evidence>
<reference evidence="1 2" key="1">
    <citation type="journal article" date="2018" name="Microbes Environ.">
        <title>Comparative Genomic Insights into Endofungal Lifestyles of Two Bacterial Endosymbionts, Mycoavidus cysteinexigens and Burkholderia rhizoxinica.</title>
        <authorList>
            <person name="Sharmin D."/>
            <person name="Guo Y."/>
            <person name="Nishizawa T."/>
            <person name="Ohshima S."/>
            <person name="Sato Y."/>
            <person name="Takashima Y."/>
            <person name="Narisawa K."/>
            <person name="Ohta H."/>
        </authorList>
    </citation>
    <scope>NUCLEOTIDE SEQUENCE [LARGE SCALE GENOMIC DNA]</scope>
    <source>
        <strain evidence="1 2">B1-EB</strain>
    </source>
</reference>